<dbReference type="AlphaFoldDB" id="A0A5B9MCJ5"/>
<organism evidence="1 2">
    <name type="scientific">Stieleria maiorica</name>
    <dbReference type="NCBI Taxonomy" id="2795974"/>
    <lineage>
        <taxon>Bacteria</taxon>
        <taxon>Pseudomonadati</taxon>
        <taxon>Planctomycetota</taxon>
        <taxon>Planctomycetia</taxon>
        <taxon>Pirellulales</taxon>
        <taxon>Pirellulaceae</taxon>
        <taxon>Stieleria</taxon>
    </lineage>
</organism>
<accession>A0A5B9MCJ5</accession>
<dbReference type="EMBL" id="CP036264">
    <property type="protein sequence ID" value="QEF98952.1"/>
    <property type="molecule type" value="Genomic_DNA"/>
</dbReference>
<name>A0A5B9MCJ5_9BACT</name>
<keyword evidence="2" id="KW-1185">Reference proteome</keyword>
<evidence type="ECO:0000313" key="1">
    <source>
        <dbReference type="EMBL" id="QEF98952.1"/>
    </source>
</evidence>
<gene>
    <name evidence="1" type="ORF">Mal15_30100</name>
</gene>
<dbReference type="KEGG" id="smam:Mal15_30100"/>
<evidence type="ECO:0000313" key="2">
    <source>
        <dbReference type="Proteomes" id="UP000321353"/>
    </source>
</evidence>
<reference evidence="1 2" key="1">
    <citation type="submission" date="2019-02" db="EMBL/GenBank/DDBJ databases">
        <title>Planctomycetal bacteria perform biofilm scaping via a novel small molecule.</title>
        <authorList>
            <person name="Jeske O."/>
            <person name="Boedeker C."/>
            <person name="Wiegand S."/>
            <person name="Breitling P."/>
            <person name="Kallscheuer N."/>
            <person name="Jogler M."/>
            <person name="Rohde M."/>
            <person name="Petersen J."/>
            <person name="Medema M.H."/>
            <person name="Surup F."/>
            <person name="Jogler C."/>
        </authorList>
    </citation>
    <scope>NUCLEOTIDE SEQUENCE [LARGE SCALE GENOMIC DNA]</scope>
    <source>
        <strain evidence="1 2">Mal15</strain>
    </source>
</reference>
<dbReference type="RefSeq" id="WP_261344624.1">
    <property type="nucleotide sequence ID" value="NZ_CP036264.1"/>
</dbReference>
<sequence>MLHLIKLFKLGGAMQYTEIDLDEHVQLMICENCTLNVDLGWL</sequence>
<dbReference type="Proteomes" id="UP000321353">
    <property type="component" value="Chromosome"/>
</dbReference>
<protein>
    <submittedName>
        <fullName evidence="1">Uncharacterized protein</fullName>
    </submittedName>
</protein>
<proteinExistence type="predicted"/>